<proteinExistence type="inferred from homology"/>
<dbReference type="GO" id="GO:0004553">
    <property type="term" value="F:hydrolase activity, hydrolyzing O-glycosyl compounds"/>
    <property type="evidence" value="ECO:0007669"/>
    <property type="project" value="InterPro"/>
</dbReference>
<evidence type="ECO:0000256" key="2">
    <source>
        <dbReference type="ARBA" id="ARBA00022801"/>
    </source>
</evidence>
<protein>
    <recommendedName>
        <fullName evidence="10">Beta-fructofuranosidase</fullName>
    </recommendedName>
</protein>
<feature type="domain" description="Glycosyl hydrolase family 32 C-terminal" evidence="7">
    <location>
        <begin position="438"/>
        <end position="633"/>
    </location>
</feature>
<reference evidence="8" key="1">
    <citation type="submission" date="2021-01" db="UniProtKB">
        <authorList>
            <consortium name="EnsemblPlants"/>
        </authorList>
    </citation>
    <scope>IDENTIFICATION</scope>
</reference>
<dbReference type="EnsemblPlants" id="Kaladp0012s0038.1.v1.1">
    <property type="protein sequence ID" value="Kaladp0012s0038.1.v1.1"/>
    <property type="gene ID" value="Kaladp0012s0038.v1.1"/>
</dbReference>
<dbReference type="InterPro" id="IPR023296">
    <property type="entry name" value="Glyco_hydro_beta-prop_sf"/>
</dbReference>
<dbReference type="CDD" id="cd18624">
    <property type="entry name" value="GH32_Fruct1-like"/>
    <property type="match status" value="1"/>
</dbReference>
<feature type="region of interest" description="Disordered" evidence="5">
    <location>
        <begin position="71"/>
        <end position="90"/>
    </location>
</feature>
<evidence type="ECO:0000313" key="8">
    <source>
        <dbReference type="EnsemblPlants" id="Kaladp0012s0038.1.v1.1"/>
    </source>
</evidence>
<dbReference type="InterPro" id="IPR001362">
    <property type="entry name" value="Glyco_hydro_32"/>
</dbReference>
<evidence type="ECO:0000259" key="6">
    <source>
        <dbReference type="Pfam" id="PF00251"/>
    </source>
</evidence>
<dbReference type="FunFam" id="2.115.10.20:FF:000001">
    <property type="entry name" value="Beta-fructofuranosidase, insoluble isoenzyme CWINV1"/>
    <property type="match status" value="1"/>
</dbReference>
<evidence type="ECO:0000259" key="7">
    <source>
        <dbReference type="Pfam" id="PF08244"/>
    </source>
</evidence>
<dbReference type="InterPro" id="IPR013189">
    <property type="entry name" value="Glyco_hydro_32_C"/>
</dbReference>
<dbReference type="AlphaFoldDB" id="A0A7N0ZQG7"/>
<evidence type="ECO:0000313" key="9">
    <source>
        <dbReference type="Proteomes" id="UP000594263"/>
    </source>
</evidence>
<evidence type="ECO:0000256" key="3">
    <source>
        <dbReference type="ARBA" id="ARBA00023295"/>
    </source>
</evidence>
<evidence type="ECO:0000256" key="1">
    <source>
        <dbReference type="ARBA" id="ARBA00009902"/>
    </source>
</evidence>
<keyword evidence="9" id="KW-1185">Reference proteome</keyword>
<feature type="domain" description="Glycosyl hydrolase family 32 N-terminal" evidence="6">
    <location>
        <begin position="117"/>
        <end position="435"/>
    </location>
</feature>
<dbReference type="SMART" id="SM00640">
    <property type="entry name" value="Glyco_32"/>
    <property type="match status" value="1"/>
</dbReference>
<sequence length="648" mass="71319">MEHQPLLPPRRDPDDVDGDLEAPHSPSYAPLPDGSAPQHHPPISPSGHKRLTIASLLFLLSLVAVTFNTRPPALPPTPGEGPRGARQGVSDKGFIGGGEIAFNWTESMLEWQRTGFHFQPAKNWMNDPNGPLYHMGWYHLFYQYNPDSAVWGNITWGHAVSRDLVHWLYLPIAMVPDSWFDWNGVWTGSATILPDGRIIMLYTGDTDNYVQVQNLAYPANASDPLLLDWVKYARNPVIVPPAGVAPKDFRDPTTAWQGPNGTWRVLLGSKANGTGIALVYQTTDFTSFELLDGLLHSVAGTGMWECVDLYPVSTTGSRGLDTSANGPGVKHVLKASLDDDKHDYYALGTYDPVADKWTPDNPELDVGIGLRYDYGKYYASKTFYDQNKGRRILWGWVGETDSESDDLEKGWSSVQSLPREVIFDNETGTNIIQWPVKEVDGLRLNSTEYVNVELRPGSVVPIDIGSASQLDISAEFEIDGATIGSLVEDMSTEEEDYICNGTVGGSETRGALGPFGVITLADESLSELTPVYFYVAKSNGTVKTWFCTDQSRSSMATSVGRLVYGGVVPVLDGEKFSIRILVDHSIVESFAQGGRTVITARVYPTKAIYGGAKLFLFNNATDVNVTASLKIWEMDSAFIKPFPLDQIY</sequence>
<feature type="region of interest" description="Disordered" evidence="5">
    <location>
        <begin position="1"/>
        <end position="46"/>
    </location>
</feature>
<dbReference type="Proteomes" id="UP000594263">
    <property type="component" value="Unplaced"/>
</dbReference>
<feature type="compositionally biased region" description="Basic and acidic residues" evidence="5">
    <location>
        <begin position="1"/>
        <end position="13"/>
    </location>
</feature>
<accession>A0A7N0ZQG7</accession>
<keyword evidence="2 4" id="KW-0378">Hydrolase</keyword>
<dbReference type="OMA" id="GWASNWN"/>
<dbReference type="PANTHER" id="PTHR31953">
    <property type="entry name" value="BETA-FRUCTOFURANOSIDASE, INSOLUBLE ISOENZYME CWINV1-RELATED"/>
    <property type="match status" value="1"/>
</dbReference>
<dbReference type="GO" id="GO:0005975">
    <property type="term" value="P:carbohydrate metabolic process"/>
    <property type="evidence" value="ECO:0007669"/>
    <property type="project" value="InterPro"/>
</dbReference>
<evidence type="ECO:0000256" key="5">
    <source>
        <dbReference type="SAM" id="MobiDB-lite"/>
    </source>
</evidence>
<dbReference type="Gene3D" id="2.60.120.560">
    <property type="entry name" value="Exo-inulinase, domain 1"/>
    <property type="match status" value="1"/>
</dbReference>
<dbReference type="Gramene" id="Kaladp0012s0038.1.v1.1">
    <property type="protein sequence ID" value="Kaladp0012s0038.1.v1.1"/>
    <property type="gene ID" value="Kaladp0012s0038.v1.1"/>
</dbReference>
<dbReference type="InterPro" id="IPR050551">
    <property type="entry name" value="Fructan_Metab_Enzymes"/>
</dbReference>
<dbReference type="SUPFAM" id="SSF75005">
    <property type="entry name" value="Arabinanase/levansucrase/invertase"/>
    <property type="match status" value="1"/>
</dbReference>
<dbReference type="PROSITE" id="PS00609">
    <property type="entry name" value="GLYCOSYL_HYDROL_F32"/>
    <property type="match status" value="1"/>
</dbReference>
<keyword evidence="3 4" id="KW-0326">Glycosidase</keyword>
<comment type="similarity">
    <text evidence="1 4">Belongs to the glycosyl hydrolase 32 family.</text>
</comment>
<evidence type="ECO:0008006" key="10">
    <source>
        <dbReference type="Google" id="ProtNLM"/>
    </source>
</evidence>
<dbReference type="FunFam" id="2.60.120.560:FF:000002">
    <property type="entry name" value="Beta-fructofuranosidase, insoluble isoenzyme CWINV1"/>
    <property type="match status" value="1"/>
</dbReference>
<dbReference type="Pfam" id="PF00251">
    <property type="entry name" value="Glyco_hydro_32N"/>
    <property type="match status" value="1"/>
</dbReference>
<name>A0A7N0ZQG7_KALFE</name>
<dbReference type="SUPFAM" id="SSF49899">
    <property type="entry name" value="Concanavalin A-like lectins/glucanases"/>
    <property type="match status" value="1"/>
</dbReference>
<dbReference type="Gene3D" id="2.115.10.20">
    <property type="entry name" value="Glycosyl hydrolase domain, family 43"/>
    <property type="match status" value="1"/>
</dbReference>
<dbReference type="Pfam" id="PF08244">
    <property type="entry name" value="Glyco_hydro_32C"/>
    <property type="match status" value="1"/>
</dbReference>
<organism evidence="8 9">
    <name type="scientific">Kalanchoe fedtschenkoi</name>
    <name type="common">Lavender scallops</name>
    <name type="synonym">South American air plant</name>
    <dbReference type="NCBI Taxonomy" id="63787"/>
    <lineage>
        <taxon>Eukaryota</taxon>
        <taxon>Viridiplantae</taxon>
        <taxon>Streptophyta</taxon>
        <taxon>Embryophyta</taxon>
        <taxon>Tracheophyta</taxon>
        <taxon>Spermatophyta</taxon>
        <taxon>Magnoliopsida</taxon>
        <taxon>eudicotyledons</taxon>
        <taxon>Gunneridae</taxon>
        <taxon>Pentapetalae</taxon>
        <taxon>Saxifragales</taxon>
        <taxon>Crassulaceae</taxon>
        <taxon>Kalanchoe</taxon>
    </lineage>
</organism>
<dbReference type="InterPro" id="IPR018053">
    <property type="entry name" value="Glyco_hydro_32_AS"/>
</dbReference>
<evidence type="ECO:0000256" key="4">
    <source>
        <dbReference type="RuleBase" id="RU362110"/>
    </source>
</evidence>
<dbReference type="InterPro" id="IPR013148">
    <property type="entry name" value="Glyco_hydro_32_N"/>
</dbReference>
<dbReference type="InterPro" id="IPR013320">
    <property type="entry name" value="ConA-like_dom_sf"/>
</dbReference>